<gene>
    <name evidence="1" type="ORF">Indivirus_2_100</name>
</gene>
<accession>A0A1V0SDF4</accession>
<organism evidence="1">
    <name type="scientific">Indivirus ILV1</name>
    <dbReference type="NCBI Taxonomy" id="1977633"/>
    <lineage>
        <taxon>Viruses</taxon>
        <taxon>Varidnaviria</taxon>
        <taxon>Bamfordvirae</taxon>
        <taxon>Nucleocytoviricota</taxon>
        <taxon>Megaviricetes</taxon>
        <taxon>Imitervirales</taxon>
        <taxon>Mimiviridae</taxon>
        <taxon>Klosneuvirinae</taxon>
        <taxon>Indivirus</taxon>
    </lineage>
</organism>
<evidence type="ECO:0000313" key="1">
    <source>
        <dbReference type="EMBL" id="ARF09721.1"/>
    </source>
</evidence>
<dbReference type="EMBL" id="KY684086">
    <property type="protein sequence ID" value="ARF09721.1"/>
    <property type="molecule type" value="Genomic_DNA"/>
</dbReference>
<name>A0A1V0SDF4_9VIRU</name>
<proteinExistence type="predicted"/>
<reference evidence="1" key="1">
    <citation type="journal article" date="2017" name="Science">
        <title>Giant viruses with an expanded complement of translation system components.</title>
        <authorList>
            <person name="Schulz F."/>
            <person name="Yutin N."/>
            <person name="Ivanova N.N."/>
            <person name="Ortega D.R."/>
            <person name="Lee T.K."/>
            <person name="Vierheilig J."/>
            <person name="Daims H."/>
            <person name="Horn M."/>
            <person name="Wagner M."/>
            <person name="Jensen G.J."/>
            <person name="Kyrpides N.C."/>
            <person name="Koonin E.V."/>
            <person name="Woyke T."/>
        </authorList>
    </citation>
    <scope>NUCLEOTIDE SEQUENCE</scope>
    <source>
        <strain evidence="1">ILV1</strain>
    </source>
</reference>
<sequence>MSKESREKEIKEIFKLNKLEFKNYGDIYSYINYGKPDINTIIQNTLSKLSEKNERRIRLSKELIELNIPYDETYKGCYEYINNIGTKEFIDIIRSIEVEHFLRTQTDYLQLRKKYNDKTAQDIAIRQYSENELLPKNILESKKIKVCFE</sequence>
<protein>
    <submittedName>
        <fullName evidence="1">Uncharacterized protein</fullName>
    </submittedName>
</protein>